<keyword evidence="2" id="KW-1185">Reference proteome</keyword>
<organism evidence="1 2">
    <name type="scientific">Cephaloticoccus capnophilus</name>
    <dbReference type="NCBI Taxonomy" id="1548208"/>
    <lineage>
        <taxon>Bacteria</taxon>
        <taxon>Pseudomonadati</taxon>
        <taxon>Verrucomicrobiota</taxon>
        <taxon>Opitutia</taxon>
        <taxon>Opitutales</taxon>
        <taxon>Opitutaceae</taxon>
        <taxon>Cephaloticoccus</taxon>
    </lineage>
</organism>
<protein>
    <submittedName>
        <fullName evidence="1">Uncharacterized protein</fullName>
    </submittedName>
</protein>
<dbReference type="EMBL" id="LSZP01000044">
    <property type="protein sequence ID" value="KXU35257.1"/>
    <property type="molecule type" value="Genomic_DNA"/>
</dbReference>
<accession>A0A139SL55</accession>
<dbReference type="RefSeq" id="WP_068712279.1">
    <property type="nucleotide sequence ID" value="NZ_LSZP01000044.1"/>
</dbReference>
<dbReference type="STRING" id="1548208.AXK12_06040"/>
<dbReference type="OrthoDB" id="370799at2"/>
<proteinExistence type="predicted"/>
<gene>
    <name evidence="1" type="ORF">AXK12_06040</name>
</gene>
<evidence type="ECO:0000313" key="2">
    <source>
        <dbReference type="Proteomes" id="UP000071392"/>
    </source>
</evidence>
<dbReference type="AlphaFoldDB" id="A0A139SL55"/>
<name>A0A139SL55_9BACT</name>
<reference evidence="1 2" key="1">
    <citation type="submission" date="2016-02" db="EMBL/GenBank/DDBJ databases">
        <authorList>
            <person name="Wen L."/>
            <person name="He K."/>
            <person name="Yang H."/>
        </authorList>
    </citation>
    <scope>NUCLEOTIDE SEQUENCE [LARGE SCALE GENOMIC DNA]</scope>
    <source>
        <strain evidence="1 2">CV41</strain>
    </source>
</reference>
<evidence type="ECO:0000313" key="1">
    <source>
        <dbReference type="EMBL" id="KXU35257.1"/>
    </source>
</evidence>
<sequence length="101" mass="11461">MRYSDFKASLAAADSPPAALSAELRALWHDAKGDWEAAHKWVMHSESRAAAWVHAYLHRKEGDLANASYWYARALQPVVEAPLEEEWEQIARALCELVEEL</sequence>
<dbReference type="Proteomes" id="UP000071392">
    <property type="component" value="Unassembled WGS sequence"/>
</dbReference>
<comment type="caution">
    <text evidence="1">The sequence shown here is derived from an EMBL/GenBank/DDBJ whole genome shotgun (WGS) entry which is preliminary data.</text>
</comment>